<dbReference type="Proteomes" id="UP000305401">
    <property type="component" value="Unassembled WGS sequence"/>
</dbReference>
<evidence type="ECO:0000313" key="1">
    <source>
        <dbReference type="EMBL" id="THG53576.1"/>
    </source>
</evidence>
<keyword evidence="1" id="KW-0560">Oxidoreductase</keyword>
<proteinExistence type="predicted"/>
<dbReference type="EMBL" id="SSTG01000034">
    <property type="protein sequence ID" value="THG53576.1"/>
    <property type="molecule type" value="Genomic_DNA"/>
</dbReference>
<organism evidence="1 2">
    <name type="scientific">Muribaculum caecicola</name>
    <dbReference type="NCBI Taxonomy" id="3038144"/>
    <lineage>
        <taxon>Bacteria</taxon>
        <taxon>Pseudomonadati</taxon>
        <taxon>Bacteroidota</taxon>
        <taxon>Bacteroidia</taxon>
        <taxon>Bacteroidales</taxon>
        <taxon>Muribaculaceae</taxon>
        <taxon>Muribaculum</taxon>
    </lineage>
</organism>
<protein>
    <submittedName>
        <fullName evidence="1">UDP-N-acetylmuramate dehydrogenase</fullName>
        <ecNumber evidence="1">1.3.1.98</ecNumber>
    </submittedName>
</protein>
<name>A0AC61S6D5_9BACT</name>
<dbReference type="EC" id="1.3.1.98" evidence="1"/>
<accession>A0AC61S6D5</accession>
<evidence type="ECO:0000313" key="2">
    <source>
        <dbReference type="Proteomes" id="UP000305401"/>
    </source>
</evidence>
<comment type="caution">
    <text evidence="1">The sequence shown here is derived from an EMBL/GenBank/DDBJ whole genome shotgun (WGS) entry which is preliminary data.</text>
</comment>
<sequence length="346" mass="38336">MIDVQYNVDLARHTTFGISAKCDIFAEYDTVDDLVQLLCSPELQKVPIINIGEGSNILFVSDFNGAVLHSRIYGIEIISDKGDEVLVRAGSGVCWDSFVGWAAENSLYGIENLSSIPGTVGASAIQNIGAYGVEAKDVIFKVEAYDTVEHKNKVFSVEECLYGYRDSMFKHTQPHERYIVTHVQYRLSRKKQFNISYGALSKMASDIDLTLHKVRDFITQVRNKKLPDPAKNGSAGSFFKNPVVPTAIFNKLADRHPDMPHYPAEKQGFIKLSAGWLIEHAGLKGFSIGGAVVWPLQCLVIANAGNADASDVISLMEHIQQCVKNEFQVNLFPEVLLIPEKAILKK</sequence>
<keyword evidence="2" id="KW-1185">Reference proteome</keyword>
<gene>
    <name evidence="1" type="primary">murB</name>
    <name evidence="1" type="ORF">E5990_04325</name>
</gene>
<reference evidence="1" key="1">
    <citation type="submission" date="2019-04" db="EMBL/GenBank/DDBJ databases">
        <title>Microbes associate with the intestines of laboratory mice.</title>
        <authorList>
            <person name="Navarre W."/>
            <person name="Wong E."/>
            <person name="Huang K.C."/>
            <person name="Tropini C."/>
            <person name="Ng K."/>
            <person name="Yu B."/>
        </authorList>
    </citation>
    <scope>NUCLEOTIDE SEQUENCE</scope>
    <source>
        <strain evidence="1">NM86_A22</strain>
    </source>
</reference>